<evidence type="ECO:0000313" key="2">
    <source>
        <dbReference type="Proteomes" id="UP000666240"/>
    </source>
</evidence>
<proteinExistence type="predicted"/>
<sequence>MVVTQALRWIETARVADRTAAATALSQALVEDRLDFEDRCAAEAALTMLLDDPSDKVRAAMAEALSFSAKAPAQIIEALAGDQPHVAAFVLGRSPLLTEADLVDRLVLAPGILQAVIASRAGVGIQLAAAIAEVGEREGCLALLSNGGAEIGSVSFHRMIERFGSDDEVCHALLGSARLPADCRHRLVVRLGEKFSRSPLLTGVVGERRAERIARDACTQASLTLIDHTRCEDHAVLVEHLRSRGDLTGGFLVRAVAQGNIDFFGAVLIALTGQNERRVRALLARGRDVALQALMQSAGLSQQLHGAIISALRVWREVANGRRVAGTQEVSWTMLQGLRGEGNSELALLLRRIHLDALRSNARGHARMLAAA</sequence>
<dbReference type="Proteomes" id="UP000666240">
    <property type="component" value="Unassembled WGS sequence"/>
</dbReference>
<dbReference type="InterPro" id="IPR019285">
    <property type="entry name" value="DUF2336"/>
</dbReference>
<gene>
    <name evidence="1" type="ORF">J5Y06_14495</name>
</gene>
<comment type="caution">
    <text evidence="1">The sequence shown here is derived from an EMBL/GenBank/DDBJ whole genome shotgun (WGS) entry which is preliminary data.</text>
</comment>
<dbReference type="AlphaFoldDB" id="A0A8J7R0S0"/>
<accession>A0A8J7R0S0</accession>
<dbReference type="InterPro" id="IPR014598">
    <property type="entry name" value="UCP035865"/>
</dbReference>
<dbReference type="PIRSF" id="PIRSF035865">
    <property type="entry name" value="UCP035865"/>
    <property type="match status" value="1"/>
</dbReference>
<protein>
    <submittedName>
        <fullName evidence="1">DUF2336 domain-containing protein</fullName>
    </submittedName>
</protein>
<reference evidence="1" key="1">
    <citation type="submission" date="2021-03" db="EMBL/GenBank/DDBJ databases">
        <title>Genome sequencing and assembly of Tianweitania sediminis.</title>
        <authorList>
            <person name="Chhetri G."/>
        </authorList>
    </citation>
    <scope>NUCLEOTIDE SEQUENCE</scope>
    <source>
        <strain evidence="1">Z8</strain>
    </source>
</reference>
<organism evidence="1 2">
    <name type="scientific">Tianweitania sediminis</name>
    <dbReference type="NCBI Taxonomy" id="1502156"/>
    <lineage>
        <taxon>Bacteria</taxon>
        <taxon>Pseudomonadati</taxon>
        <taxon>Pseudomonadota</taxon>
        <taxon>Alphaproteobacteria</taxon>
        <taxon>Hyphomicrobiales</taxon>
        <taxon>Phyllobacteriaceae</taxon>
        <taxon>Tianweitania</taxon>
    </lineage>
</organism>
<name>A0A8J7R0S0_9HYPH</name>
<dbReference type="Pfam" id="PF10098">
    <property type="entry name" value="DUF2336"/>
    <property type="match status" value="1"/>
</dbReference>
<evidence type="ECO:0000313" key="1">
    <source>
        <dbReference type="EMBL" id="MBP0439865.1"/>
    </source>
</evidence>
<keyword evidence="2" id="KW-1185">Reference proteome</keyword>
<dbReference type="EMBL" id="JAGIYY010000004">
    <property type="protein sequence ID" value="MBP0439865.1"/>
    <property type="molecule type" value="Genomic_DNA"/>
</dbReference>
<dbReference type="RefSeq" id="WP_209335886.1">
    <property type="nucleotide sequence ID" value="NZ_JAGIYY010000004.1"/>
</dbReference>